<name>A0A540MCL9_MALBA</name>
<gene>
    <name evidence="2" type="ORF">C1H46_017939</name>
</gene>
<organism evidence="2 3">
    <name type="scientific">Malus baccata</name>
    <name type="common">Siberian crab apple</name>
    <name type="synonym">Pyrus baccata</name>
    <dbReference type="NCBI Taxonomy" id="106549"/>
    <lineage>
        <taxon>Eukaryota</taxon>
        <taxon>Viridiplantae</taxon>
        <taxon>Streptophyta</taxon>
        <taxon>Embryophyta</taxon>
        <taxon>Tracheophyta</taxon>
        <taxon>Spermatophyta</taxon>
        <taxon>Magnoliopsida</taxon>
        <taxon>eudicotyledons</taxon>
        <taxon>Gunneridae</taxon>
        <taxon>Pentapetalae</taxon>
        <taxon>rosids</taxon>
        <taxon>fabids</taxon>
        <taxon>Rosales</taxon>
        <taxon>Rosaceae</taxon>
        <taxon>Amygdaloideae</taxon>
        <taxon>Maleae</taxon>
        <taxon>Malus</taxon>
    </lineage>
</organism>
<evidence type="ECO:0000313" key="2">
    <source>
        <dbReference type="EMBL" id="TQD96444.1"/>
    </source>
</evidence>
<dbReference type="EMBL" id="VIEB01000292">
    <property type="protein sequence ID" value="TQD96444.1"/>
    <property type="molecule type" value="Genomic_DNA"/>
</dbReference>
<accession>A0A540MCL9</accession>
<keyword evidence="3" id="KW-1185">Reference proteome</keyword>
<protein>
    <submittedName>
        <fullName evidence="2">Uncharacterized protein</fullName>
    </submittedName>
</protein>
<proteinExistence type="predicted"/>
<reference evidence="2 3" key="1">
    <citation type="journal article" date="2019" name="G3 (Bethesda)">
        <title>Sequencing of a Wild Apple (Malus baccata) Genome Unravels the Differences Between Cultivated and Wild Apple Species Regarding Disease Resistance and Cold Tolerance.</title>
        <authorList>
            <person name="Chen X."/>
        </authorList>
    </citation>
    <scope>NUCLEOTIDE SEQUENCE [LARGE SCALE GENOMIC DNA]</scope>
    <source>
        <strain evidence="3">cv. Shandingzi</strain>
        <tissue evidence="2">Leaves</tissue>
    </source>
</reference>
<evidence type="ECO:0000256" key="1">
    <source>
        <dbReference type="SAM" id="MobiDB-lite"/>
    </source>
</evidence>
<dbReference type="Proteomes" id="UP000315295">
    <property type="component" value="Unassembled WGS sequence"/>
</dbReference>
<comment type="caution">
    <text evidence="2">The sequence shown here is derived from an EMBL/GenBank/DDBJ whole genome shotgun (WGS) entry which is preliminary data.</text>
</comment>
<feature type="region of interest" description="Disordered" evidence="1">
    <location>
        <begin position="63"/>
        <end position="83"/>
    </location>
</feature>
<sequence>MNPYPQRDCTIRTSPHPADPNLLHLQQRSPLVLTKPRPENHKLGSNLSPPWITYSPTCTTISAATSTPPRSTCPSGTKPDPPTTICLLPTRTSEIARAPAIALISAKFDELDHSRTTSPPCT</sequence>
<feature type="compositionally biased region" description="Polar residues" evidence="1">
    <location>
        <begin position="63"/>
        <end position="75"/>
    </location>
</feature>
<feature type="region of interest" description="Disordered" evidence="1">
    <location>
        <begin position="1"/>
        <end position="24"/>
    </location>
</feature>
<evidence type="ECO:0000313" key="3">
    <source>
        <dbReference type="Proteomes" id="UP000315295"/>
    </source>
</evidence>
<dbReference type="AlphaFoldDB" id="A0A540MCL9"/>